<evidence type="ECO:0000259" key="9">
    <source>
        <dbReference type="PROSITE" id="PS51030"/>
    </source>
</evidence>
<evidence type="ECO:0000256" key="4">
    <source>
        <dbReference type="ARBA" id="ARBA00023015"/>
    </source>
</evidence>
<evidence type="ECO:0000256" key="7">
    <source>
        <dbReference type="ARBA" id="ARBA00023170"/>
    </source>
</evidence>
<feature type="domain" description="Nuclear receptor" evidence="9">
    <location>
        <begin position="147"/>
        <end position="193"/>
    </location>
</feature>
<keyword evidence="5" id="KW-0238">DNA-binding</keyword>
<dbReference type="InterPro" id="IPR013088">
    <property type="entry name" value="Znf_NHR/GATA"/>
</dbReference>
<gene>
    <name evidence="10" type="primary">ESR2_3</name>
    <name evidence="10" type="ORF">CHARACLAT_026739</name>
</gene>
<dbReference type="SUPFAM" id="SSF57716">
    <property type="entry name" value="Glucocorticoid receptor-like (DNA-binding domain)"/>
    <property type="match status" value="1"/>
</dbReference>
<keyword evidence="3" id="KW-0862">Zinc</keyword>
<evidence type="ECO:0000313" key="10">
    <source>
        <dbReference type="EMBL" id="MED6278708.1"/>
    </source>
</evidence>
<name>A0ABU7DUG0_9TELE</name>
<dbReference type="InterPro" id="IPR050200">
    <property type="entry name" value="Nuclear_hormone_rcpt_NR3"/>
</dbReference>
<comment type="caution">
    <text evidence="10">The sequence shown here is derived from an EMBL/GenBank/DDBJ whole genome shotgun (WGS) entry which is preliminary data.</text>
</comment>
<keyword evidence="7 10" id="KW-0675">Receptor</keyword>
<keyword evidence="2" id="KW-0863">Zinc-finger</keyword>
<sequence>MAAATSPEKHQPLLQLQEVDSSRVGSCILSPGLTHESCQPICIPAPYTDLGHEFTPIPFYSPTIFSYTSQGISDCPSVHQSLSASLFWPSRGHVGSSLPLHRSQARAQHSQAVQNPWESVLTSSKRARRLSQENEEAMVSSGGKADLHYCAVCHDYASGYHYGVWSCEGCKAFFKRSIQGETKGMTNAASLIL</sequence>
<dbReference type="SMART" id="SM00399">
    <property type="entry name" value="ZnF_C4"/>
    <property type="match status" value="1"/>
</dbReference>
<evidence type="ECO:0000256" key="6">
    <source>
        <dbReference type="ARBA" id="ARBA00023163"/>
    </source>
</evidence>
<keyword evidence="1" id="KW-0479">Metal-binding</keyword>
<reference evidence="10 11" key="1">
    <citation type="submission" date="2021-06" db="EMBL/GenBank/DDBJ databases">
        <authorList>
            <person name="Palmer J.M."/>
        </authorList>
    </citation>
    <scope>NUCLEOTIDE SEQUENCE [LARGE SCALE GENOMIC DNA]</scope>
    <source>
        <strain evidence="10 11">CL_MEX2019</strain>
        <tissue evidence="10">Muscle</tissue>
    </source>
</reference>
<dbReference type="Pfam" id="PF00105">
    <property type="entry name" value="zf-C4"/>
    <property type="match status" value="1"/>
</dbReference>
<dbReference type="PROSITE" id="PS00031">
    <property type="entry name" value="NUCLEAR_REC_DBD_1"/>
    <property type="match status" value="1"/>
</dbReference>
<accession>A0ABU7DUG0</accession>
<keyword evidence="4" id="KW-0805">Transcription regulation</keyword>
<dbReference type="PROSITE" id="PS51030">
    <property type="entry name" value="NUCLEAR_REC_DBD_2"/>
    <property type="match status" value="1"/>
</dbReference>
<dbReference type="Proteomes" id="UP001352852">
    <property type="component" value="Unassembled WGS sequence"/>
</dbReference>
<evidence type="ECO:0000313" key="11">
    <source>
        <dbReference type="Proteomes" id="UP001352852"/>
    </source>
</evidence>
<dbReference type="Gene3D" id="3.30.50.10">
    <property type="entry name" value="Erythroid Transcription Factor GATA-1, subunit A"/>
    <property type="match status" value="1"/>
</dbReference>
<dbReference type="PRINTS" id="PR00047">
    <property type="entry name" value="STROIDFINGER"/>
</dbReference>
<evidence type="ECO:0000256" key="1">
    <source>
        <dbReference type="ARBA" id="ARBA00022723"/>
    </source>
</evidence>
<dbReference type="EMBL" id="JAHUTJ010036060">
    <property type="protein sequence ID" value="MED6278708.1"/>
    <property type="molecule type" value="Genomic_DNA"/>
</dbReference>
<organism evidence="10 11">
    <name type="scientific">Characodon lateralis</name>
    <dbReference type="NCBI Taxonomy" id="208331"/>
    <lineage>
        <taxon>Eukaryota</taxon>
        <taxon>Metazoa</taxon>
        <taxon>Chordata</taxon>
        <taxon>Craniata</taxon>
        <taxon>Vertebrata</taxon>
        <taxon>Euteleostomi</taxon>
        <taxon>Actinopterygii</taxon>
        <taxon>Neopterygii</taxon>
        <taxon>Teleostei</taxon>
        <taxon>Neoteleostei</taxon>
        <taxon>Acanthomorphata</taxon>
        <taxon>Ovalentaria</taxon>
        <taxon>Atherinomorphae</taxon>
        <taxon>Cyprinodontiformes</taxon>
        <taxon>Goodeidae</taxon>
        <taxon>Characodon</taxon>
    </lineage>
</organism>
<dbReference type="PANTHER" id="PTHR48092">
    <property type="entry name" value="KNIRPS-RELATED PROTEIN-RELATED"/>
    <property type="match status" value="1"/>
</dbReference>
<dbReference type="Pfam" id="PF12497">
    <property type="entry name" value="ERbeta_N"/>
    <property type="match status" value="1"/>
</dbReference>
<keyword evidence="11" id="KW-1185">Reference proteome</keyword>
<keyword evidence="6" id="KW-0804">Transcription</keyword>
<evidence type="ECO:0000256" key="5">
    <source>
        <dbReference type="ARBA" id="ARBA00023125"/>
    </source>
</evidence>
<dbReference type="InterPro" id="IPR001628">
    <property type="entry name" value="Znf_hrmn_rcpt"/>
</dbReference>
<evidence type="ECO:0000256" key="2">
    <source>
        <dbReference type="ARBA" id="ARBA00022771"/>
    </source>
</evidence>
<dbReference type="InterPro" id="IPR021064">
    <property type="entry name" value="ER-beta-like_N"/>
</dbReference>
<evidence type="ECO:0000256" key="3">
    <source>
        <dbReference type="ARBA" id="ARBA00022833"/>
    </source>
</evidence>
<protein>
    <submittedName>
        <fullName evidence="10">Estrogen receptor beta</fullName>
    </submittedName>
</protein>
<keyword evidence="8" id="KW-0539">Nucleus</keyword>
<evidence type="ECO:0000256" key="8">
    <source>
        <dbReference type="ARBA" id="ARBA00023242"/>
    </source>
</evidence>
<proteinExistence type="predicted"/>